<evidence type="ECO:0000256" key="7">
    <source>
        <dbReference type="RuleBase" id="RU369079"/>
    </source>
</evidence>
<evidence type="ECO:0000256" key="3">
    <source>
        <dbReference type="ARBA" id="ARBA00022519"/>
    </source>
</evidence>
<feature type="transmembrane region" description="Helical" evidence="7">
    <location>
        <begin position="270"/>
        <end position="292"/>
    </location>
</feature>
<keyword evidence="7" id="KW-0813">Transport</keyword>
<dbReference type="PIRSF" id="PIRSF006066">
    <property type="entry name" value="HI0050"/>
    <property type="match status" value="1"/>
</dbReference>
<keyword evidence="2" id="KW-1003">Cell membrane</keyword>
<dbReference type="AlphaFoldDB" id="A0A2T8HYB9"/>
<dbReference type="Proteomes" id="UP000245911">
    <property type="component" value="Unassembled WGS sequence"/>
</dbReference>
<name>A0A2T8HYB9_9RHOB</name>
<dbReference type="PANTHER" id="PTHR33362:SF2">
    <property type="entry name" value="TRAP TRANSPORTER LARGE PERMEASE PROTEIN"/>
    <property type="match status" value="1"/>
</dbReference>
<evidence type="ECO:0000256" key="1">
    <source>
        <dbReference type="ARBA" id="ARBA00004429"/>
    </source>
</evidence>
<dbReference type="InterPro" id="IPR004681">
    <property type="entry name" value="TRAP_DctM"/>
</dbReference>
<evidence type="ECO:0000256" key="5">
    <source>
        <dbReference type="ARBA" id="ARBA00022989"/>
    </source>
</evidence>
<keyword evidence="4 7" id="KW-0812">Transmembrane</keyword>
<comment type="function">
    <text evidence="7">Part of the tripartite ATP-independent periplasmic (TRAP) transport system.</text>
</comment>
<gene>
    <name evidence="9" type="ORF">DDE20_02015</name>
</gene>
<evidence type="ECO:0000313" key="10">
    <source>
        <dbReference type="Proteomes" id="UP000245911"/>
    </source>
</evidence>
<dbReference type="RefSeq" id="WP_116556764.1">
    <property type="nucleotide sequence ID" value="NZ_QDKM01000001.1"/>
</dbReference>
<feature type="transmembrane region" description="Helical" evidence="7">
    <location>
        <begin position="102"/>
        <end position="123"/>
    </location>
</feature>
<dbReference type="NCBIfam" id="TIGR00786">
    <property type="entry name" value="dctM"/>
    <property type="match status" value="1"/>
</dbReference>
<feature type="domain" description="TRAP C4-dicarboxylate transport system permease DctM subunit" evidence="8">
    <location>
        <begin position="11"/>
        <end position="414"/>
    </location>
</feature>
<dbReference type="GO" id="GO:0022857">
    <property type="term" value="F:transmembrane transporter activity"/>
    <property type="evidence" value="ECO:0007669"/>
    <property type="project" value="UniProtKB-UniRule"/>
</dbReference>
<comment type="subcellular location">
    <subcellularLocation>
        <location evidence="1 7">Cell inner membrane</location>
        <topology evidence="1 7">Multi-pass membrane protein</topology>
    </subcellularLocation>
</comment>
<comment type="similarity">
    <text evidence="7">Belongs to the TRAP transporter large permease family.</text>
</comment>
<reference evidence="9 10" key="1">
    <citation type="submission" date="2018-04" db="EMBL/GenBank/DDBJ databases">
        <title>Pararhodobacter oceanense sp. nov., isolated from marine intertidal sediment.</title>
        <authorList>
            <person name="Wang X.-L."/>
            <person name="Du Z.-J."/>
        </authorList>
    </citation>
    <scope>NUCLEOTIDE SEQUENCE [LARGE SCALE GENOMIC DNA]</scope>
    <source>
        <strain evidence="9 10">AM505</strain>
    </source>
</reference>
<keyword evidence="5 7" id="KW-1133">Transmembrane helix</keyword>
<comment type="caution">
    <text evidence="9">The sequence shown here is derived from an EMBL/GenBank/DDBJ whole genome shotgun (WGS) entry which is preliminary data.</text>
</comment>
<dbReference type="GO" id="GO:0005886">
    <property type="term" value="C:plasma membrane"/>
    <property type="evidence" value="ECO:0007669"/>
    <property type="project" value="UniProtKB-SubCell"/>
</dbReference>
<feature type="transmembrane region" description="Helical" evidence="7">
    <location>
        <begin position="354"/>
        <end position="383"/>
    </location>
</feature>
<dbReference type="InterPro" id="IPR010656">
    <property type="entry name" value="DctM"/>
</dbReference>
<keyword evidence="3 7" id="KW-0997">Cell inner membrane</keyword>
<protein>
    <recommendedName>
        <fullName evidence="7">TRAP transporter large permease protein</fullName>
    </recommendedName>
</protein>
<organism evidence="9 10">
    <name type="scientific">Pararhodobacter oceanensis</name>
    <dbReference type="NCBI Taxonomy" id="2172121"/>
    <lineage>
        <taxon>Bacteria</taxon>
        <taxon>Pseudomonadati</taxon>
        <taxon>Pseudomonadota</taxon>
        <taxon>Alphaproteobacteria</taxon>
        <taxon>Rhodobacterales</taxon>
        <taxon>Paracoccaceae</taxon>
        <taxon>Pararhodobacter</taxon>
    </lineage>
</organism>
<proteinExistence type="inferred from homology"/>
<evidence type="ECO:0000313" key="9">
    <source>
        <dbReference type="EMBL" id="PVH30352.1"/>
    </source>
</evidence>
<dbReference type="Pfam" id="PF06808">
    <property type="entry name" value="DctM"/>
    <property type="match status" value="1"/>
</dbReference>
<comment type="caution">
    <text evidence="7">Lacks conserved residue(s) required for the propagation of feature annotation.</text>
</comment>
<comment type="subunit">
    <text evidence="7">The complex comprises the extracytoplasmic solute receptor protein and the two transmembrane proteins.</text>
</comment>
<feature type="transmembrane region" description="Helical" evidence="7">
    <location>
        <begin position="395"/>
        <end position="419"/>
    </location>
</feature>
<feature type="transmembrane region" description="Helical" evidence="7">
    <location>
        <begin position="213"/>
        <end position="234"/>
    </location>
</feature>
<evidence type="ECO:0000256" key="4">
    <source>
        <dbReference type="ARBA" id="ARBA00022692"/>
    </source>
</evidence>
<evidence type="ECO:0000256" key="6">
    <source>
        <dbReference type="ARBA" id="ARBA00023136"/>
    </source>
</evidence>
<dbReference type="PANTHER" id="PTHR33362">
    <property type="entry name" value="SIALIC ACID TRAP TRANSPORTER PERMEASE PROTEIN SIAT-RELATED"/>
    <property type="match status" value="1"/>
</dbReference>
<keyword evidence="6 7" id="KW-0472">Membrane</keyword>
<evidence type="ECO:0000256" key="2">
    <source>
        <dbReference type="ARBA" id="ARBA00022475"/>
    </source>
</evidence>
<feature type="transmembrane region" description="Helical" evidence="7">
    <location>
        <begin position="240"/>
        <end position="258"/>
    </location>
</feature>
<feature type="transmembrane region" description="Helical" evidence="7">
    <location>
        <begin position="47"/>
        <end position="65"/>
    </location>
</feature>
<feature type="transmembrane region" description="Helical" evidence="7">
    <location>
        <begin position="168"/>
        <end position="192"/>
    </location>
</feature>
<dbReference type="EMBL" id="QDKM01000001">
    <property type="protein sequence ID" value="PVH30352.1"/>
    <property type="molecule type" value="Genomic_DNA"/>
</dbReference>
<feature type="transmembrane region" description="Helical" evidence="7">
    <location>
        <begin position="312"/>
        <end position="342"/>
    </location>
</feature>
<accession>A0A2T8HYB9</accession>
<sequence length="428" mass="44593">MIWAAPLLGALLLGSGLAIAYVVGGATVLAFFAAGQERYLAILPQQIFSKIDVFALMAMPLFILAGEVMNRGGVTRVLIRLAMAMVGRVRGGLGHVNVLTSVFFAGISGSAVADSAAVSNTLVPAMTEQGYKLPYAGAITAASSIIGPIVPPSIIMIFYGALMGTSVTALFIAGLIPGLILAVALMAVNSFYAWRDDHPRLAREDVPPFFPTLLRAVPALSIPMIIVGGIVLGWMTPTEAAAVAVVAATLAGMFYERLAMGELLLALRRTAMLSGSIFMIIAAVSALGYLGALERLPEAIASTVTELGLGPLEYMILLNVIFLISGMFLDIPVALALLVPLLAPVAIAQGADPVHLGIIVCFNLSLGLISPPLGACLLVVSTVTGANYWALARAVLPFLLIQIAVLALLVAVPDLTLWLPRTMGLIAQ</sequence>
<dbReference type="OrthoDB" id="9790209at2"/>
<feature type="transmembrane region" description="Helical" evidence="7">
    <location>
        <begin position="135"/>
        <end position="162"/>
    </location>
</feature>
<evidence type="ECO:0000259" key="8">
    <source>
        <dbReference type="Pfam" id="PF06808"/>
    </source>
</evidence>
<keyword evidence="10" id="KW-1185">Reference proteome</keyword>